<dbReference type="InParanoid" id="A0A2P5HRT8"/>
<sequence>MDIQAYGRRADSIAPGCPAPCYFDDFVRYLQLRRKPLDSGQKTSVGTNLWPDAIKTARELAGLKSGGKDFVPNMEPDKIFKSCWWTRPEGAGMQLSDIMSKATDKIQDVRTIFGDNEAGITKDGLEQSRTAVVGIHEARLAEIAPSYIAELNDYLENKKGRAYTVDTHTVTAQDGNTYTDLDHDRTSAGHSEFAQDYKDFQTWLGNQSRRGQSRIATVKRHWDAIQGVEKSENRIWGGPHC</sequence>
<proteinExistence type="predicted"/>
<dbReference type="Proteomes" id="UP000094444">
    <property type="component" value="Unassembled WGS sequence"/>
</dbReference>
<reference evidence="1" key="1">
    <citation type="submission" date="2017-09" db="EMBL/GenBank/DDBJ databases">
        <title>Polyketide synthases of a Diaporthe helianthi virulent isolate.</title>
        <authorList>
            <person name="Baroncelli R."/>
        </authorList>
    </citation>
    <scope>NUCLEOTIDE SEQUENCE [LARGE SCALE GENOMIC DNA]</scope>
    <source>
        <strain evidence="1">7/96</strain>
    </source>
</reference>
<evidence type="ECO:0000313" key="2">
    <source>
        <dbReference type="Proteomes" id="UP000094444"/>
    </source>
</evidence>
<dbReference type="EMBL" id="MAVT02000891">
    <property type="protein sequence ID" value="POS72947.1"/>
    <property type="molecule type" value="Genomic_DNA"/>
</dbReference>
<dbReference type="AlphaFoldDB" id="A0A2P5HRT8"/>
<keyword evidence="2" id="KW-1185">Reference proteome</keyword>
<gene>
    <name evidence="1" type="ORF">DHEL01_v208656</name>
</gene>
<dbReference type="OrthoDB" id="4794019at2759"/>
<protein>
    <submittedName>
        <fullName evidence="1">Uncharacterized protein</fullName>
    </submittedName>
</protein>
<accession>A0A2P5HRT8</accession>
<evidence type="ECO:0000313" key="1">
    <source>
        <dbReference type="EMBL" id="POS72947.1"/>
    </source>
</evidence>
<name>A0A2P5HRT8_DIAHE</name>
<comment type="caution">
    <text evidence="1">The sequence shown here is derived from an EMBL/GenBank/DDBJ whole genome shotgun (WGS) entry which is preliminary data.</text>
</comment>
<organism evidence="1 2">
    <name type="scientific">Diaporthe helianthi</name>
    <dbReference type="NCBI Taxonomy" id="158607"/>
    <lineage>
        <taxon>Eukaryota</taxon>
        <taxon>Fungi</taxon>
        <taxon>Dikarya</taxon>
        <taxon>Ascomycota</taxon>
        <taxon>Pezizomycotina</taxon>
        <taxon>Sordariomycetes</taxon>
        <taxon>Sordariomycetidae</taxon>
        <taxon>Diaporthales</taxon>
        <taxon>Diaporthaceae</taxon>
        <taxon>Diaporthe</taxon>
    </lineage>
</organism>